<keyword evidence="11" id="KW-0677">Repeat</keyword>
<evidence type="ECO:0000256" key="9">
    <source>
        <dbReference type="ARBA" id="ARBA00022705"/>
    </source>
</evidence>
<feature type="domain" description="Leucine-rich repeat-containing N-terminal plant-type" evidence="20">
    <location>
        <begin position="23"/>
        <end position="62"/>
    </location>
</feature>
<keyword evidence="14" id="KW-0137">Centromere</keyword>
<feature type="repeat" description="WD" evidence="16">
    <location>
        <begin position="905"/>
        <end position="946"/>
    </location>
</feature>
<dbReference type="InterPro" id="IPR051179">
    <property type="entry name" value="WD_repeat_multifunction"/>
</dbReference>
<evidence type="ECO:0000256" key="13">
    <source>
        <dbReference type="ARBA" id="ARBA00022895"/>
    </source>
</evidence>
<dbReference type="InterPro" id="IPR019775">
    <property type="entry name" value="WD40_repeat_CS"/>
</dbReference>
<evidence type="ECO:0000256" key="19">
    <source>
        <dbReference type="SAM" id="SignalP"/>
    </source>
</evidence>
<keyword evidence="10 19" id="KW-0732">Signal</keyword>
<feature type="region of interest" description="Disordered" evidence="17">
    <location>
        <begin position="306"/>
        <end position="332"/>
    </location>
</feature>
<dbReference type="Gene3D" id="2.130.10.10">
    <property type="entry name" value="YVTN repeat-like/Quinoprotein amine dehydrogenase"/>
    <property type="match status" value="4"/>
</dbReference>
<dbReference type="FunFam" id="2.130.10.10:FF:000074">
    <property type="entry name" value="Angio-associated migratory cell protein-like protein"/>
    <property type="match status" value="1"/>
</dbReference>
<dbReference type="InterPro" id="IPR011047">
    <property type="entry name" value="Quinoprotein_ADH-like_sf"/>
</dbReference>
<evidence type="ECO:0000256" key="17">
    <source>
        <dbReference type="SAM" id="MobiDB-lite"/>
    </source>
</evidence>
<proteinExistence type="inferred from homology"/>
<evidence type="ECO:0000256" key="1">
    <source>
        <dbReference type="ARBA" id="ARBA00004496"/>
    </source>
</evidence>
<evidence type="ECO:0000256" key="18">
    <source>
        <dbReference type="SAM" id="Phobius"/>
    </source>
</evidence>
<keyword evidence="18" id="KW-1133">Transmembrane helix</keyword>
<dbReference type="InterPro" id="IPR013210">
    <property type="entry name" value="LRR_N_plant-typ"/>
</dbReference>
<evidence type="ECO:0000256" key="6">
    <source>
        <dbReference type="ARBA" id="ARBA00022490"/>
    </source>
</evidence>
<dbReference type="Pfam" id="PF08263">
    <property type="entry name" value="LRRNT_2"/>
    <property type="match status" value="1"/>
</dbReference>
<keyword evidence="9" id="KW-0235">DNA replication</keyword>
<feature type="transmembrane region" description="Helical" evidence="18">
    <location>
        <begin position="228"/>
        <end position="256"/>
    </location>
</feature>
<feature type="repeat" description="WD" evidence="16">
    <location>
        <begin position="421"/>
        <end position="462"/>
    </location>
</feature>
<feature type="region of interest" description="Disordered" evidence="17">
    <location>
        <begin position="790"/>
        <end position="811"/>
    </location>
</feature>
<keyword evidence="18" id="KW-0812">Transmembrane</keyword>
<dbReference type="SMART" id="SM00320">
    <property type="entry name" value="WD40"/>
    <property type="match status" value="14"/>
</dbReference>
<feature type="compositionally biased region" description="Acidic residues" evidence="17">
    <location>
        <begin position="306"/>
        <end position="330"/>
    </location>
</feature>
<comment type="caution">
    <text evidence="21">The sequence shown here is derived from an EMBL/GenBank/DDBJ whole genome shotgun (WGS) entry which is preliminary data.</text>
</comment>
<dbReference type="SUPFAM" id="SSF52058">
    <property type="entry name" value="L domain-like"/>
    <property type="match status" value="1"/>
</dbReference>
<dbReference type="GO" id="GO:0000776">
    <property type="term" value="C:kinetochore"/>
    <property type="evidence" value="ECO:0007669"/>
    <property type="project" value="UniProtKB-KW"/>
</dbReference>
<feature type="repeat" description="WD" evidence="16">
    <location>
        <begin position="532"/>
        <end position="569"/>
    </location>
</feature>
<dbReference type="EMBL" id="QGKX02001347">
    <property type="protein sequence ID" value="KAF3523906.1"/>
    <property type="molecule type" value="Genomic_DNA"/>
</dbReference>
<reference evidence="21" key="1">
    <citation type="submission" date="2019-12" db="EMBL/GenBank/DDBJ databases">
        <title>Genome sequencing and annotation of Brassica cretica.</title>
        <authorList>
            <person name="Studholme D.J."/>
            <person name="Sarris P."/>
        </authorList>
    </citation>
    <scope>NUCLEOTIDE SEQUENCE</scope>
    <source>
        <strain evidence="21">PFS-109/04</strain>
        <tissue evidence="21">Leaf</tissue>
    </source>
</reference>
<feature type="repeat" description="WD" evidence="16">
    <location>
        <begin position="1050"/>
        <end position="1091"/>
    </location>
</feature>
<dbReference type="InterPro" id="IPR001611">
    <property type="entry name" value="Leu-rich_rpt"/>
</dbReference>
<comment type="similarity">
    <text evidence="4">Belongs to the LRWD1 family.</text>
</comment>
<evidence type="ECO:0000256" key="5">
    <source>
        <dbReference type="ARBA" id="ARBA00015536"/>
    </source>
</evidence>
<feature type="chain" id="PRO_5035744241" description="Leucine-rich repeat and WD repeat-containing protein 1" evidence="19">
    <location>
        <begin position="23"/>
        <end position="1133"/>
    </location>
</feature>
<feature type="repeat" description="WD" evidence="16">
    <location>
        <begin position="1092"/>
        <end position="1133"/>
    </location>
</feature>
<organism evidence="21 22">
    <name type="scientific">Brassica cretica</name>
    <name type="common">Mustard</name>
    <dbReference type="NCBI Taxonomy" id="69181"/>
    <lineage>
        <taxon>Eukaryota</taxon>
        <taxon>Viridiplantae</taxon>
        <taxon>Streptophyta</taxon>
        <taxon>Embryophyta</taxon>
        <taxon>Tracheophyta</taxon>
        <taxon>Spermatophyta</taxon>
        <taxon>Magnoliopsida</taxon>
        <taxon>eudicotyledons</taxon>
        <taxon>Gunneridae</taxon>
        <taxon>Pentapetalae</taxon>
        <taxon>rosids</taxon>
        <taxon>malvids</taxon>
        <taxon>Brassicales</taxon>
        <taxon>Brassicaceae</taxon>
        <taxon>Brassiceae</taxon>
        <taxon>Brassica</taxon>
    </lineage>
</organism>
<feature type="signal peptide" evidence="19">
    <location>
        <begin position="1"/>
        <end position="22"/>
    </location>
</feature>
<feature type="repeat" description="WD" evidence="16">
    <location>
        <begin position="463"/>
        <end position="489"/>
    </location>
</feature>
<keyword evidence="13" id="KW-0779">Telomere</keyword>
<evidence type="ECO:0000256" key="14">
    <source>
        <dbReference type="ARBA" id="ARBA00023328"/>
    </source>
</evidence>
<dbReference type="AlphaFoldDB" id="A0A8S9PZF3"/>
<keyword evidence="6" id="KW-0963">Cytoplasm</keyword>
<dbReference type="PROSITE" id="PS50294">
    <property type="entry name" value="WD_REPEATS_REGION"/>
    <property type="match status" value="7"/>
</dbReference>
<feature type="repeat" description="WD" evidence="16">
    <location>
        <begin position="336"/>
        <end position="378"/>
    </location>
</feature>
<feature type="repeat" description="WD" evidence="16">
    <location>
        <begin position="863"/>
        <end position="904"/>
    </location>
</feature>
<dbReference type="PANTHER" id="PTHR19857">
    <property type="entry name" value="MITOCHONDRIAL DIVISION PROTEIN 1-RELATED"/>
    <property type="match status" value="1"/>
</dbReference>
<dbReference type="InterPro" id="IPR032675">
    <property type="entry name" value="LRR_dom_sf"/>
</dbReference>
<dbReference type="Pfam" id="PF00560">
    <property type="entry name" value="LRR_1"/>
    <property type="match status" value="3"/>
</dbReference>
<feature type="repeat" description="WD" evidence="16">
    <location>
        <begin position="820"/>
        <end position="862"/>
    </location>
</feature>
<keyword evidence="18" id="KW-0472">Membrane</keyword>
<dbReference type="SUPFAM" id="SSF50978">
    <property type="entry name" value="WD40 repeat-like"/>
    <property type="match status" value="1"/>
</dbReference>
<feature type="repeat" description="WD" evidence="16">
    <location>
        <begin position="379"/>
        <end position="420"/>
    </location>
</feature>
<dbReference type="InterPro" id="IPR001680">
    <property type="entry name" value="WD40_rpt"/>
</dbReference>
<evidence type="ECO:0000259" key="20">
    <source>
        <dbReference type="Pfam" id="PF08263"/>
    </source>
</evidence>
<dbReference type="InterPro" id="IPR036322">
    <property type="entry name" value="WD40_repeat_dom_sf"/>
</dbReference>
<dbReference type="GO" id="GO:0005737">
    <property type="term" value="C:cytoplasm"/>
    <property type="evidence" value="ECO:0007669"/>
    <property type="project" value="UniProtKB-SubCell"/>
</dbReference>
<dbReference type="GO" id="GO:0006260">
    <property type="term" value="P:DNA replication"/>
    <property type="evidence" value="ECO:0007669"/>
    <property type="project" value="UniProtKB-KW"/>
</dbReference>
<accession>A0A8S9PZF3</accession>
<sequence length="1133" mass="122762">METIHVAFILLSLILLPNYASANLEGDALHTLRVTLVDPNNVLQSWDPTLVNPCTWFHVTCNNENSVIRVDLGNAELSGHLVPELGVLKNLQYLELYSNNITGPIPSNLGNLTNLVSLDLYLNSFTGPIPESLGKLSKLRRLNNNTLTGSIPMSLTNITTLQVLDLSNNQLSGSVPDNGSFSLFTPISFANNFDLCGPVTSHPCPGSPPFSPPPPFIPPPPVSTPSGYGITGAIAGGVAAGAALLFAAPAIAFAWWRRRKPHDIFFDVPEKMSNRDMNNPAMEEEDEGDVFLGESDVLHEIDVDGEDLPDAYDEDDNDNDNDDEVFDENDDSVHTFTGHKGELYALACSPLDPTLVATGGGDDKAFLWKIGNGDWAAELPAHKDSVSSLAFSYDGQLLASGALDGVVQIFDASSGTLKCVLDGPGSGIEWVKWHPRGHIVLAGSEDCSMWMWNADKEAYLNMFSGHNQSVTCGDFTPDGKLICTGSDDGHPYHTEGLICLDINSNSSLAISGSKDGSVHIVNIVTGKVVSSLSTHTESVECVKFSPSSATIPMAATGGMDKKLVIWDLQHSTPRFICEHAEGVTCVSWIGTSKYLATGCADGTVSVWDSLLGNCVHTFHGHQDAVQSISVSANTEFIVSDKQILHMFHNVKGLLKEKKLEMLVDPDLQTNYEERELEQVIQVALLCTQGSPMERPKMSEVVRMLEGDGLAERWDEWQKVEILREDVDLSPNLHSDWIVDSTYNLHAVELSGPREKMSNRDMNNPAMDEEDEGDVFLGESDVLHEIDVDGEDLPDAYDEDDNDNDNEDEVFDENDDSLHTFTGHKGELYALACSPLDPTLVATGGGDDKAFLWKIGNGDWAAELPAHKDSVSSLAFSYDGQLLASGGLDGVVQIFHASSGTLKCVLDGPVSGIEWVKWHPRGHIVLAGSEDCSMWMWNADKEAYLNMFSGHNQSVTCGDFTPDGHPYHTQGLICLDINSNSSLAISGSKDGSVHIVNIVTGKVVSSLSSHTESVECVKFSPSSAIIPMAATGGMDKKLVIWDLQHSTPRFICEHAEGVTCVSWMGTSKYLATGCADGTVSVWDSLLGNCVHTFHGHQDAVQSISVSANTEFIVSVSVDHTARVYDTSEFQNKME</sequence>
<evidence type="ECO:0000256" key="12">
    <source>
        <dbReference type="ARBA" id="ARBA00022838"/>
    </source>
</evidence>
<evidence type="ECO:0000256" key="10">
    <source>
        <dbReference type="ARBA" id="ARBA00022729"/>
    </source>
</evidence>
<evidence type="ECO:0000256" key="2">
    <source>
        <dbReference type="ARBA" id="ARBA00004574"/>
    </source>
</evidence>
<dbReference type="SUPFAM" id="SSF50998">
    <property type="entry name" value="Quinoprotein alcohol dehydrogenase-like"/>
    <property type="match status" value="1"/>
</dbReference>
<keyword evidence="12" id="KW-0995">Kinetochore</keyword>
<keyword evidence="7 16" id="KW-0853">WD repeat</keyword>
<dbReference type="PANTHER" id="PTHR19857:SF8">
    <property type="entry name" value="ANGIO-ASSOCIATED MIGRATORY CELL PROTEIN"/>
    <property type="match status" value="1"/>
</dbReference>
<dbReference type="Gene3D" id="1.10.510.10">
    <property type="entry name" value="Transferase(Phosphotransferase) domain 1"/>
    <property type="match status" value="1"/>
</dbReference>
<dbReference type="Pfam" id="PF00400">
    <property type="entry name" value="WD40"/>
    <property type="match status" value="15"/>
</dbReference>
<dbReference type="PROSITE" id="PS50082">
    <property type="entry name" value="WD_REPEATS_2"/>
    <property type="match status" value="12"/>
</dbReference>
<keyword evidence="13" id="KW-0158">Chromosome</keyword>
<protein>
    <recommendedName>
        <fullName evidence="5">Leucine-rich repeat and WD repeat-containing protein 1</fullName>
    </recommendedName>
    <alternativeName>
        <fullName evidence="15">Origin recognition complex-associated protein</fullName>
    </alternativeName>
</protein>
<dbReference type="InterPro" id="IPR015943">
    <property type="entry name" value="WD40/YVTN_repeat-like_dom_sf"/>
</dbReference>
<evidence type="ECO:0000256" key="7">
    <source>
        <dbReference type="ARBA" id="ARBA00022574"/>
    </source>
</evidence>
<feature type="repeat" description="WD" evidence="16">
    <location>
        <begin position="1006"/>
        <end position="1043"/>
    </location>
</feature>
<evidence type="ECO:0000256" key="16">
    <source>
        <dbReference type="PROSITE-ProRule" id="PRU00221"/>
    </source>
</evidence>
<evidence type="ECO:0000256" key="15">
    <source>
        <dbReference type="ARBA" id="ARBA00033046"/>
    </source>
</evidence>
<evidence type="ECO:0000256" key="8">
    <source>
        <dbReference type="ARBA" id="ARBA00022614"/>
    </source>
</evidence>
<evidence type="ECO:0000313" key="22">
    <source>
        <dbReference type="Proteomes" id="UP000712600"/>
    </source>
</evidence>
<dbReference type="GO" id="GO:0000781">
    <property type="term" value="C:chromosome, telomeric region"/>
    <property type="evidence" value="ECO:0007669"/>
    <property type="project" value="UniProtKB-SubCell"/>
</dbReference>
<dbReference type="PROSITE" id="PS00678">
    <property type="entry name" value="WD_REPEATS_1"/>
    <property type="match status" value="2"/>
</dbReference>
<feature type="repeat" description="WD" evidence="16">
    <location>
        <begin position="576"/>
        <end position="617"/>
    </location>
</feature>
<name>A0A8S9PZF3_BRACR</name>
<gene>
    <name evidence="21" type="ORF">F2Q69_00050562</name>
</gene>
<dbReference type="FunFam" id="3.80.10.10:FF:000024">
    <property type="entry name" value="Somatic embryogenesis receptor kinase 1"/>
    <property type="match status" value="1"/>
</dbReference>
<evidence type="ECO:0000256" key="3">
    <source>
        <dbReference type="ARBA" id="ARBA00004629"/>
    </source>
</evidence>
<evidence type="ECO:0000313" key="21">
    <source>
        <dbReference type="EMBL" id="KAF3523906.1"/>
    </source>
</evidence>
<keyword evidence="8" id="KW-0433">Leucine-rich repeat</keyword>
<evidence type="ECO:0000256" key="11">
    <source>
        <dbReference type="ARBA" id="ARBA00022737"/>
    </source>
</evidence>
<comment type="subcellular location">
    <subcellularLocation>
        <location evidence="3">Chromosome</location>
        <location evidence="3">Centromere</location>
        <location evidence="3">Kinetochore</location>
    </subcellularLocation>
    <subcellularLocation>
        <location evidence="2">Chromosome</location>
        <location evidence="2">Telomere</location>
    </subcellularLocation>
    <subcellularLocation>
        <location evidence="1">Cytoplasm</location>
    </subcellularLocation>
</comment>
<dbReference type="Proteomes" id="UP000712600">
    <property type="component" value="Unassembled WGS sequence"/>
</dbReference>
<dbReference type="Gene3D" id="3.80.10.10">
    <property type="entry name" value="Ribonuclease Inhibitor"/>
    <property type="match status" value="1"/>
</dbReference>
<evidence type="ECO:0000256" key="4">
    <source>
        <dbReference type="ARBA" id="ARBA00007545"/>
    </source>
</evidence>
<dbReference type="CDD" id="cd00200">
    <property type="entry name" value="WD40"/>
    <property type="match status" value="2"/>
</dbReference>